<dbReference type="EMBL" id="BAABIB010000113">
    <property type="protein sequence ID" value="GAA4658768.1"/>
    <property type="molecule type" value="Genomic_DNA"/>
</dbReference>
<sequence>MRVLTQPTTWAPDRHYDDLAHLRETCDGQPRLITSFDGPVPVAACGAWLGDGEASSGTARRWCPQCMEIDRAIGGLA</sequence>
<proteinExistence type="predicted"/>
<keyword evidence="2" id="KW-1185">Reference proteome</keyword>
<evidence type="ECO:0000313" key="2">
    <source>
        <dbReference type="Proteomes" id="UP001500192"/>
    </source>
</evidence>
<gene>
    <name evidence="1" type="ORF">GCM10023214_57890</name>
</gene>
<accession>A0ABP8VDL3</accession>
<organism evidence="1 2">
    <name type="scientific">Amycolatopsis dongchuanensis</name>
    <dbReference type="NCBI Taxonomy" id="1070866"/>
    <lineage>
        <taxon>Bacteria</taxon>
        <taxon>Bacillati</taxon>
        <taxon>Actinomycetota</taxon>
        <taxon>Actinomycetes</taxon>
        <taxon>Pseudonocardiales</taxon>
        <taxon>Pseudonocardiaceae</taxon>
        <taxon>Amycolatopsis</taxon>
    </lineage>
</organism>
<dbReference type="Proteomes" id="UP001500192">
    <property type="component" value="Unassembled WGS sequence"/>
</dbReference>
<reference evidence="2" key="1">
    <citation type="journal article" date="2019" name="Int. J. Syst. Evol. Microbiol.">
        <title>The Global Catalogue of Microorganisms (GCM) 10K type strain sequencing project: providing services to taxonomists for standard genome sequencing and annotation.</title>
        <authorList>
            <consortium name="The Broad Institute Genomics Platform"/>
            <consortium name="The Broad Institute Genome Sequencing Center for Infectious Disease"/>
            <person name="Wu L."/>
            <person name="Ma J."/>
        </authorList>
    </citation>
    <scope>NUCLEOTIDE SEQUENCE [LARGE SCALE GENOMIC DNA]</scope>
    <source>
        <strain evidence="2">JCM 18054</strain>
    </source>
</reference>
<evidence type="ECO:0000313" key="1">
    <source>
        <dbReference type="EMBL" id="GAA4658768.1"/>
    </source>
</evidence>
<protein>
    <submittedName>
        <fullName evidence="1">Uncharacterized protein</fullName>
    </submittedName>
</protein>
<name>A0ABP8VDL3_9PSEU</name>
<comment type="caution">
    <text evidence="1">The sequence shown here is derived from an EMBL/GenBank/DDBJ whole genome shotgun (WGS) entry which is preliminary data.</text>
</comment>